<dbReference type="Pfam" id="PF00916">
    <property type="entry name" value="Sulfate_transp"/>
    <property type="match status" value="1"/>
</dbReference>
<gene>
    <name evidence="8" type="ORF">QC762_0029370</name>
</gene>
<keyword evidence="3 6" id="KW-1133">Transmembrane helix</keyword>
<evidence type="ECO:0000256" key="1">
    <source>
        <dbReference type="ARBA" id="ARBA00004141"/>
    </source>
</evidence>
<evidence type="ECO:0000313" key="9">
    <source>
        <dbReference type="Proteomes" id="UP001323405"/>
    </source>
</evidence>
<keyword evidence="2 6" id="KW-0812">Transmembrane</keyword>
<evidence type="ECO:0000313" key="8">
    <source>
        <dbReference type="EMBL" id="KAK4658576.1"/>
    </source>
</evidence>
<dbReference type="PANTHER" id="PTHR11814">
    <property type="entry name" value="SULFATE TRANSPORTER"/>
    <property type="match status" value="1"/>
</dbReference>
<organism evidence="8 9">
    <name type="scientific">Podospora pseudocomata</name>
    <dbReference type="NCBI Taxonomy" id="2093779"/>
    <lineage>
        <taxon>Eukaryota</taxon>
        <taxon>Fungi</taxon>
        <taxon>Dikarya</taxon>
        <taxon>Ascomycota</taxon>
        <taxon>Pezizomycotina</taxon>
        <taxon>Sordariomycetes</taxon>
        <taxon>Sordariomycetidae</taxon>
        <taxon>Sordariales</taxon>
        <taxon>Podosporaceae</taxon>
        <taxon>Podospora</taxon>
    </lineage>
</organism>
<evidence type="ECO:0000256" key="3">
    <source>
        <dbReference type="ARBA" id="ARBA00022989"/>
    </source>
</evidence>
<feature type="transmembrane region" description="Helical" evidence="6">
    <location>
        <begin position="119"/>
        <end position="139"/>
    </location>
</feature>
<evidence type="ECO:0000256" key="2">
    <source>
        <dbReference type="ARBA" id="ARBA00022692"/>
    </source>
</evidence>
<comment type="subcellular location">
    <subcellularLocation>
        <location evidence="1">Membrane</location>
        <topology evidence="1">Multi-pass membrane protein</topology>
    </subcellularLocation>
</comment>
<name>A0ABR0GS34_9PEZI</name>
<comment type="caution">
    <text evidence="8">The sequence shown here is derived from an EMBL/GenBank/DDBJ whole genome shotgun (WGS) entry which is preliminary data.</text>
</comment>
<dbReference type="RefSeq" id="XP_062747548.1">
    <property type="nucleotide sequence ID" value="XM_062883210.1"/>
</dbReference>
<accession>A0ABR0GS34</accession>
<sequence>MSMTQEKTAHFNTDQTQTFVEESPRVDDFFEISTFWPASARYLVSLFRFSWIGYLQSLQWLAGDLVAGITIGAAVVLPQGMAYARLANLDVQFGLYSSFMGVLAYWFFATSRTSPSPVAVAPCHCICSALLAGAVVVSIGLIRCGWIVDIISLTSLSAFMTGSAICIAVGQVPSLMGLSGFSTRDPTYLCVHQHTQTPETQRVWMPPWGCRHLLCFTLSGSLHVDWDTLPKKHQKLLPSSFLTLRVVFVIVLYTLISYLVNRSLPRGTARFKILFDVPRGFQNAAVPVINTSIVSNLMGYLPATVVVLLIEHIAISKSFGRVNNYRINPSQEMVAIGITNMLGPFLGGYAATGSFSRTAIKSKAGVRTPFAGVITAFCGSLPAIYALPAVFYYIPNASLSAFWLVSPFEVLIFLSVCSSPSFRALENGIYTTVLLSAAIFSSDFEIERPVLGRVKVQSMLGNRVIGNDRQQPVPGYGTFTGSQEAPTRNIFLPITHADGSNPEIELDNPYPWHLHLPVRRGVQLPGTREQPGALGGTHFAHTGGRTCRISTGLAIGLERFPARQEGHEGGGCGRGGRGGSWGWTLPTLKAVILDFSSVNHVDITSVQQLIDVRNQLDRYASPDIVDWHIACINNRWAKRALAAAGVWVPGLLCRRAAQEVEEHLFCGGDWGSHSGLRRPEVEVNEKEIARSRRQTAADVEVGNKQQKQQQHHHRGPNDPKKVGTGGSESVPRKPTVTFEHAVLSFAPEEDVAGAGATVGGRWWRRAWDQSAAVS</sequence>
<keyword evidence="4 6" id="KW-0472">Membrane</keyword>
<feature type="region of interest" description="Disordered" evidence="5">
    <location>
        <begin position="690"/>
        <end position="735"/>
    </location>
</feature>
<dbReference type="EMBL" id="JAFFHA010000002">
    <property type="protein sequence ID" value="KAK4658576.1"/>
    <property type="molecule type" value="Genomic_DNA"/>
</dbReference>
<dbReference type="PROSITE" id="PS50801">
    <property type="entry name" value="STAS"/>
    <property type="match status" value="1"/>
</dbReference>
<dbReference type="InterPro" id="IPR002645">
    <property type="entry name" value="STAS_dom"/>
</dbReference>
<feature type="transmembrane region" description="Helical" evidence="6">
    <location>
        <begin position="146"/>
        <end position="170"/>
    </location>
</feature>
<evidence type="ECO:0000256" key="4">
    <source>
        <dbReference type="ARBA" id="ARBA00023136"/>
    </source>
</evidence>
<evidence type="ECO:0000256" key="6">
    <source>
        <dbReference type="SAM" id="Phobius"/>
    </source>
</evidence>
<feature type="domain" description="STAS" evidence="7">
    <location>
        <begin position="589"/>
        <end position="646"/>
    </location>
</feature>
<dbReference type="InterPro" id="IPR036513">
    <property type="entry name" value="STAS_dom_sf"/>
</dbReference>
<proteinExistence type="predicted"/>
<dbReference type="GeneID" id="87902759"/>
<dbReference type="InterPro" id="IPR011547">
    <property type="entry name" value="SLC26A/SulP_dom"/>
</dbReference>
<evidence type="ECO:0000259" key="7">
    <source>
        <dbReference type="PROSITE" id="PS50801"/>
    </source>
</evidence>
<dbReference type="Proteomes" id="UP001323405">
    <property type="component" value="Unassembled WGS sequence"/>
</dbReference>
<feature type="transmembrane region" description="Helical" evidence="6">
    <location>
        <begin position="368"/>
        <end position="394"/>
    </location>
</feature>
<reference evidence="8 9" key="1">
    <citation type="journal article" date="2023" name="bioRxiv">
        <title>High-quality genome assemblies of four members of thePodospora anserinaspecies complex.</title>
        <authorList>
            <person name="Ament-Velasquez S.L."/>
            <person name="Vogan A.A."/>
            <person name="Wallerman O."/>
            <person name="Hartmann F."/>
            <person name="Gautier V."/>
            <person name="Silar P."/>
            <person name="Giraud T."/>
            <person name="Johannesson H."/>
        </authorList>
    </citation>
    <scope>NUCLEOTIDE SEQUENCE [LARGE SCALE GENOMIC DNA]</scope>
    <source>
        <strain evidence="8 9">CBS 415.72m</strain>
    </source>
</reference>
<protein>
    <recommendedName>
        <fullName evidence="7">STAS domain-containing protein</fullName>
    </recommendedName>
</protein>
<keyword evidence="9" id="KW-1185">Reference proteome</keyword>
<dbReference type="InterPro" id="IPR001902">
    <property type="entry name" value="SLC26A/SulP_fam"/>
</dbReference>
<feature type="transmembrane region" description="Helical" evidence="6">
    <location>
        <begin position="297"/>
        <end position="315"/>
    </location>
</feature>
<feature type="transmembrane region" description="Helical" evidence="6">
    <location>
        <begin position="242"/>
        <end position="260"/>
    </location>
</feature>
<feature type="transmembrane region" description="Helical" evidence="6">
    <location>
        <begin position="89"/>
        <end position="107"/>
    </location>
</feature>
<feature type="transmembrane region" description="Helical" evidence="6">
    <location>
        <begin position="335"/>
        <end position="356"/>
    </location>
</feature>
<evidence type="ECO:0000256" key="5">
    <source>
        <dbReference type="SAM" id="MobiDB-lite"/>
    </source>
</evidence>
<dbReference type="Gene3D" id="3.30.750.24">
    <property type="entry name" value="STAS domain"/>
    <property type="match status" value="1"/>
</dbReference>
<feature type="transmembrane region" description="Helical" evidence="6">
    <location>
        <begin position="58"/>
        <end position="77"/>
    </location>
</feature>